<dbReference type="Proteomes" id="UP001156666">
    <property type="component" value="Unassembled WGS sequence"/>
</dbReference>
<sequence length="344" mass="39069">MYNIGSIQQVGLGSENADIVHAWYREHLGMNVQVFSEEAEAALMTKYTGGKVHSRKAILALNKFGGGGIEFWQFKSRKSEKVSFDILPGDLGISCLKMKVSNIEEAFTRIQKLGVKVYTKIGDDIMTPSSFQFQDPFGNRLQLVESSNWYSDKEGSLQGGVLGVSIGVSDLEKSVQYYAKLFNFDTVKDLKVETYKDLNKITGGKHLYRRAVLSHSKPRKGPFAKLLGANEIELIQVLDRTPNIIFKDRYWGDQGYIHLCFDVQNMTEMEKHFELTVDSANSFDMGKAAGRFSYTEDPDGTLIEFVETHKIPILPKIGWYYKLSKNKKEYVPDWLIKLMFFGSK</sequence>
<dbReference type="InterPro" id="IPR004360">
    <property type="entry name" value="Glyas_Fos-R_dOase_dom"/>
</dbReference>
<evidence type="ECO:0000256" key="1">
    <source>
        <dbReference type="ARBA" id="ARBA00022723"/>
    </source>
</evidence>
<dbReference type="EMBL" id="BSOH01000031">
    <property type="protein sequence ID" value="GLR19635.1"/>
    <property type="molecule type" value="Genomic_DNA"/>
</dbReference>
<dbReference type="InterPro" id="IPR029068">
    <property type="entry name" value="Glyas_Bleomycin-R_OHBP_Dase"/>
</dbReference>
<keyword evidence="1" id="KW-0479">Metal-binding</keyword>
<comment type="caution">
    <text evidence="3">The sequence shown here is derived from an EMBL/GenBank/DDBJ whole genome shotgun (WGS) entry which is preliminary data.</text>
</comment>
<dbReference type="InterPro" id="IPR051785">
    <property type="entry name" value="MMCE/EMCE_epimerase"/>
</dbReference>
<dbReference type="InterPro" id="IPR037523">
    <property type="entry name" value="VOC_core"/>
</dbReference>
<feature type="domain" description="VOC" evidence="2">
    <location>
        <begin position="6"/>
        <end position="146"/>
    </location>
</feature>
<dbReference type="SUPFAM" id="SSF54593">
    <property type="entry name" value="Glyoxalase/Bleomycin resistance protein/Dihydroxybiphenyl dioxygenase"/>
    <property type="match status" value="2"/>
</dbReference>
<dbReference type="CDD" id="cd06587">
    <property type="entry name" value="VOC"/>
    <property type="match status" value="1"/>
</dbReference>
<dbReference type="PROSITE" id="PS51819">
    <property type="entry name" value="VOC"/>
    <property type="match status" value="2"/>
</dbReference>
<evidence type="ECO:0000259" key="2">
    <source>
        <dbReference type="PROSITE" id="PS51819"/>
    </source>
</evidence>
<keyword evidence="4" id="KW-1185">Reference proteome</keyword>
<dbReference type="GO" id="GO:0046491">
    <property type="term" value="P:L-methylmalonyl-CoA metabolic process"/>
    <property type="evidence" value="ECO:0007669"/>
    <property type="project" value="TreeGrafter"/>
</dbReference>
<dbReference type="Pfam" id="PF00903">
    <property type="entry name" value="Glyoxalase"/>
    <property type="match status" value="2"/>
</dbReference>
<dbReference type="GO" id="GO:0046872">
    <property type="term" value="F:metal ion binding"/>
    <property type="evidence" value="ECO:0007669"/>
    <property type="project" value="UniProtKB-KW"/>
</dbReference>
<feature type="domain" description="VOC" evidence="2">
    <location>
        <begin position="160"/>
        <end position="308"/>
    </location>
</feature>
<protein>
    <recommendedName>
        <fullName evidence="2">VOC domain-containing protein</fullName>
    </recommendedName>
</protein>
<dbReference type="PANTHER" id="PTHR43048">
    <property type="entry name" value="METHYLMALONYL-COA EPIMERASE"/>
    <property type="match status" value="1"/>
</dbReference>
<proteinExistence type="predicted"/>
<evidence type="ECO:0000313" key="3">
    <source>
        <dbReference type="EMBL" id="GLR19635.1"/>
    </source>
</evidence>
<dbReference type="RefSeq" id="WP_235295109.1">
    <property type="nucleotide sequence ID" value="NZ_BSOH01000031.1"/>
</dbReference>
<dbReference type="PANTHER" id="PTHR43048:SF3">
    <property type="entry name" value="METHYLMALONYL-COA EPIMERASE, MITOCHONDRIAL"/>
    <property type="match status" value="1"/>
</dbReference>
<reference evidence="3" key="2">
    <citation type="submission" date="2023-01" db="EMBL/GenBank/DDBJ databases">
        <title>Draft genome sequence of Portibacter lacus strain NBRC 108769.</title>
        <authorList>
            <person name="Sun Q."/>
            <person name="Mori K."/>
        </authorList>
    </citation>
    <scope>NUCLEOTIDE SEQUENCE</scope>
    <source>
        <strain evidence="3">NBRC 108769</strain>
    </source>
</reference>
<dbReference type="AlphaFoldDB" id="A0AA37WIB8"/>
<accession>A0AA37WIB8</accession>
<evidence type="ECO:0000313" key="4">
    <source>
        <dbReference type="Proteomes" id="UP001156666"/>
    </source>
</evidence>
<name>A0AA37WIB8_9BACT</name>
<organism evidence="3 4">
    <name type="scientific">Portibacter lacus</name>
    <dbReference type="NCBI Taxonomy" id="1099794"/>
    <lineage>
        <taxon>Bacteria</taxon>
        <taxon>Pseudomonadati</taxon>
        <taxon>Bacteroidota</taxon>
        <taxon>Saprospiria</taxon>
        <taxon>Saprospirales</taxon>
        <taxon>Haliscomenobacteraceae</taxon>
        <taxon>Portibacter</taxon>
    </lineage>
</organism>
<reference evidence="3" key="1">
    <citation type="journal article" date="2014" name="Int. J. Syst. Evol. Microbiol.">
        <title>Complete genome sequence of Corynebacterium casei LMG S-19264T (=DSM 44701T), isolated from a smear-ripened cheese.</title>
        <authorList>
            <consortium name="US DOE Joint Genome Institute (JGI-PGF)"/>
            <person name="Walter F."/>
            <person name="Albersmeier A."/>
            <person name="Kalinowski J."/>
            <person name="Ruckert C."/>
        </authorList>
    </citation>
    <scope>NUCLEOTIDE SEQUENCE</scope>
    <source>
        <strain evidence="3">NBRC 108769</strain>
    </source>
</reference>
<dbReference type="Gene3D" id="3.10.180.10">
    <property type="entry name" value="2,3-Dihydroxybiphenyl 1,2-Dioxygenase, domain 1"/>
    <property type="match status" value="2"/>
</dbReference>
<dbReference type="GO" id="GO:0004493">
    <property type="term" value="F:methylmalonyl-CoA epimerase activity"/>
    <property type="evidence" value="ECO:0007669"/>
    <property type="project" value="TreeGrafter"/>
</dbReference>
<gene>
    <name evidence="3" type="ORF">GCM10007940_42510</name>
</gene>